<sequence>MNKRIIFFFIVLPFLVFVANTSVIAQEKKDNSIEISYTDSIMHVDLSEITIIPPYRFKNGRQKKRYEKLENRLRRVYPVSLIVLKEYEKVNKEYDEVYHSKKKRKEYIKWYQKHVYETYIDTVKALSYSENKLLLKLISYQTGKSPYALIKDFRGTANAWLWRGMAFMAGANLNTSIDEEDDKMLLHIIKRIEADQF</sequence>
<evidence type="ECO:0000313" key="2">
    <source>
        <dbReference type="Proteomes" id="UP000826212"/>
    </source>
</evidence>
<dbReference type="Proteomes" id="UP000826212">
    <property type="component" value="Chromosome"/>
</dbReference>
<dbReference type="EMBL" id="CP081303">
    <property type="protein sequence ID" value="QZE13565.1"/>
    <property type="molecule type" value="Genomic_DNA"/>
</dbReference>
<proteinExistence type="predicted"/>
<keyword evidence="2" id="KW-1185">Reference proteome</keyword>
<reference evidence="1" key="1">
    <citation type="submission" date="2021-08" db="EMBL/GenBank/DDBJ databases">
        <title>Novel anaerobic bacterium isolated from sea squirt in East Sea, Republic of Korea.</title>
        <authorList>
            <person name="Nguyen T.H."/>
            <person name="Li Z."/>
            <person name="Lee Y.-J."/>
            <person name="Ko J."/>
            <person name="Kim S.-G."/>
        </authorList>
    </citation>
    <scope>NUCLEOTIDE SEQUENCE</scope>
    <source>
        <strain evidence="1">KCTC 25031</strain>
    </source>
</reference>
<organism evidence="1 2">
    <name type="scientific">Halosquirtibacter laminarini</name>
    <dbReference type="NCBI Taxonomy" id="3374600"/>
    <lineage>
        <taxon>Bacteria</taxon>
        <taxon>Pseudomonadati</taxon>
        <taxon>Bacteroidota</taxon>
        <taxon>Bacteroidia</taxon>
        <taxon>Marinilabiliales</taxon>
        <taxon>Prolixibacteraceae</taxon>
        <taxon>Halosquirtibacter</taxon>
    </lineage>
</organism>
<protein>
    <submittedName>
        <fullName evidence="1">DUF4294 domain-containing protein</fullName>
    </submittedName>
</protein>
<accession>A0AC61NMT7</accession>
<name>A0AC61NMT7_9BACT</name>
<evidence type="ECO:0000313" key="1">
    <source>
        <dbReference type="EMBL" id="QZE13565.1"/>
    </source>
</evidence>
<gene>
    <name evidence="1" type="ORF">K4L44_13410</name>
</gene>